<keyword evidence="3" id="KW-1185">Reference proteome</keyword>
<gene>
    <name evidence="2" type="ORF">GSTUAT00007950001</name>
</gene>
<protein>
    <recommendedName>
        <fullName evidence="1">SAP domain-containing protein</fullName>
    </recommendedName>
</protein>
<proteinExistence type="predicted"/>
<organism evidence="2 3">
    <name type="scientific">Tuber aestivum</name>
    <name type="common">summer truffle</name>
    <dbReference type="NCBI Taxonomy" id="59557"/>
    <lineage>
        <taxon>Eukaryota</taxon>
        <taxon>Fungi</taxon>
        <taxon>Dikarya</taxon>
        <taxon>Ascomycota</taxon>
        <taxon>Pezizomycotina</taxon>
        <taxon>Pezizomycetes</taxon>
        <taxon>Pezizales</taxon>
        <taxon>Tuberaceae</taxon>
        <taxon>Tuber</taxon>
    </lineage>
</organism>
<feature type="domain" description="SAP" evidence="1">
    <location>
        <begin position="1"/>
        <end position="33"/>
    </location>
</feature>
<evidence type="ECO:0000259" key="1">
    <source>
        <dbReference type="PROSITE" id="PS50800"/>
    </source>
</evidence>
<dbReference type="Proteomes" id="UP001412239">
    <property type="component" value="Unassembled WGS sequence"/>
</dbReference>
<sequence>MPSEKELQDECKAAGINCEGKVADLIQRLQDYRNQELSSSPSHANLRKEEMLVTQSTVGDAEIMEREVQAGSKIPRDKNTQDLPMVGGDILGGHSRSQGLAGLAERIRILEARSVLKDQRLSMLKERDLMLDQEISLLQDTVSTLKLAGEAYRQVRQRFVSTFIRDKLGCAKQSDHDLINEVHGLAHGGDAVVDALLYEGIGAREDTYAFEDLYGIHPSDIKRIWDPETIEILNLHATVRASKEKTGTDQFYKKFAEFIRELKWSSFNSNYLLADPTDRVHIAYLSLRKCQIYQESA</sequence>
<evidence type="ECO:0000313" key="2">
    <source>
        <dbReference type="EMBL" id="CUS07970.1"/>
    </source>
</evidence>
<dbReference type="AlphaFoldDB" id="A0A292PNA6"/>
<name>A0A292PNA6_9PEZI</name>
<dbReference type="Gene3D" id="1.10.720.30">
    <property type="entry name" value="SAP domain"/>
    <property type="match status" value="1"/>
</dbReference>
<dbReference type="InterPro" id="IPR003034">
    <property type="entry name" value="SAP_dom"/>
</dbReference>
<evidence type="ECO:0000313" key="3">
    <source>
        <dbReference type="Proteomes" id="UP001412239"/>
    </source>
</evidence>
<dbReference type="EMBL" id="LN891156">
    <property type="protein sequence ID" value="CUS07970.1"/>
    <property type="molecule type" value="Genomic_DNA"/>
</dbReference>
<reference evidence="2" key="1">
    <citation type="submission" date="2015-10" db="EMBL/GenBank/DDBJ databases">
        <authorList>
            <person name="Regsiter A."/>
            <person name="william w."/>
        </authorList>
    </citation>
    <scope>NUCLEOTIDE SEQUENCE</scope>
    <source>
        <strain evidence="2">Montdore</strain>
    </source>
</reference>
<accession>A0A292PNA6</accession>
<dbReference type="InterPro" id="IPR036361">
    <property type="entry name" value="SAP_dom_sf"/>
</dbReference>
<dbReference type="PROSITE" id="PS50800">
    <property type="entry name" value="SAP"/>
    <property type="match status" value="1"/>
</dbReference>